<reference evidence="2" key="1">
    <citation type="journal article" date="2019" name="Int. J. Syst. Evol. Microbiol.">
        <title>The Global Catalogue of Microorganisms (GCM) 10K type strain sequencing project: providing services to taxonomists for standard genome sequencing and annotation.</title>
        <authorList>
            <consortium name="The Broad Institute Genomics Platform"/>
            <consortium name="The Broad Institute Genome Sequencing Center for Infectious Disease"/>
            <person name="Wu L."/>
            <person name="Ma J."/>
        </authorList>
    </citation>
    <scope>NUCLEOTIDE SEQUENCE [LARGE SCALE GENOMIC DNA]</scope>
    <source>
        <strain evidence="2">JCM 17919</strain>
    </source>
</reference>
<keyword evidence="2" id="KW-1185">Reference proteome</keyword>
<proteinExistence type="predicted"/>
<dbReference type="Pfam" id="PF01904">
    <property type="entry name" value="DUF72"/>
    <property type="match status" value="1"/>
</dbReference>
<dbReference type="PANTHER" id="PTHR30348:SF4">
    <property type="entry name" value="DUF72 DOMAIN-CONTAINING PROTEIN"/>
    <property type="match status" value="1"/>
</dbReference>
<protein>
    <submittedName>
        <fullName evidence="1">DUF72 domain-containing protein</fullName>
    </submittedName>
</protein>
<comment type="caution">
    <text evidence="1">The sequence shown here is derived from an EMBL/GenBank/DDBJ whole genome shotgun (WGS) entry which is preliminary data.</text>
</comment>
<dbReference type="InterPro" id="IPR002763">
    <property type="entry name" value="DUF72"/>
</dbReference>
<sequence length="252" mass="29097">MAATKGAQVRIGTSGWSYKHWRELFYPKGVKTADWLSFYAAHFDTAEINRSFYSLPKPEVIAQWAATVPPGFVFCPKLSRYITHMKKLRDTAEPLQRFFDTFAPLPPEQTGPVLAQLPPMLPFREATAAEFYERLRRDWAPYRFVIEVRHESWLADTSLALMETYGIGFVISQSGGHFPYAEAVTSNDVYLRFHGPEALYASRYTDAQLHYYAERCREWAAAGRRVWAYFNNDIHGYAFGDAQRLRKQISDL</sequence>
<organism evidence="1 2">
    <name type="scientific">Flaviaesturariibacter amylovorans</name>
    <dbReference type="NCBI Taxonomy" id="1084520"/>
    <lineage>
        <taxon>Bacteria</taxon>
        <taxon>Pseudomonadati</taxon>
        <taxon>Bacteroidota</taxon>
        <taxon>Chitinophagia</taxon>
        <taxon>Chitinophagales</taxon>
        <taxon>Chitinophagaceae</taxon>
        <taxon>Flaviaestuariibacter</taxon>
    </lineage>
</organism>
<dbReference type="Gene3D" id="3.20.20.410">
    <property type="entry name" value="Protein of unknown function UPF0759"/>
    <property type="match status" value="1"/>
</dbReference>
<dbReference type="RefSeq" id="WP_345257170.1">
    <property type="nucleotide sequence ID" value="NZ_BAABGY010000011.1"/>
</dbReference>
<dbReference type="PANTHER" id="PTHR30348">
    <property type="entry name" value="UNCHARACTERIZED PROTEIN YECE"/>
    <property type="match status" value="1"/>
</dbReference>
<evidence type="ECO:0000313" key="2">
    <source>
        <dbReference type="Proteomes" id="UP001501725"/>
    </source>
</evidence>
<dbReference type="SUPFAM" id="SSF117396">
    <property type="entry name" value="TM1631-like"/>
    <property type="match status" value="1"/>
</dbReference>
<dbReference type="InterPro" id="IPR036520">
    <property type="entry name" value="UPF0759_sf"/>
</dbReference>
<accession>A0ABP8HG56</accession>
<dbReference type="Proteomes" id="UP001501725">
    <property type="component" value="Unassembled WGS sequence"/>
</dbReference>
<dbReference type="EMBL" id="BAABGY010000011">
    <property type="protein sequence ID" value="GAA4338902.1"/>
    <property type="molecule type" value="Genomic_DNA"/>
</dbReference>
<gene>
    <name evidence="1" type="ORF">GCM10023184_35640</name>
</gene>
<name>A0ABP8HG56_9BACT</name>
<evidence type="ECO:0000313" key="1">
    <source>
        <dbReference type="EMBL" id="GAA4338902.1"/>
    </source>
</evidence>